<sequence length="294" mass="33972">MFRIKHLRDLNQLEIKNSENNLHAKIHLDDGASLQELTLKGHHIIKSLSPLDYADTYASSILFPFANRIKDGKYEFEGNSYQFNINEPDNNNALHGMVYNKRFVFIDEKITGSGASVKLAYHETQSSTGFPFTYSIYLEYVFTQSTLDLNVEIRNTDFKIFPFTLGWHPYFISDDLYNSSFLFDSNLKLKLDNRNITEGIINNENHNNFKMKDQFLDDCFILKTQNVSFLTPSYSLELRTSEKNSFLQLYTPPHKNAIAIEPTTGVSDSFNNEIGLKILKPNEGYKISWTLELK</sequence>
<comment type="cofactor">
    <cofactor evidence="1">
        <name>Ca(2+)</name>
        <dbReference type="ChEBI" id="CHEBI:29108"/>
    </cofactor>
</comment>
<dbReference type="SUPFAM" id="SSF74650">
    <property type="entry name" value="Galactose mutarotase-like"/>
    <property type="match status" value="1"/>
</dbReference>
<dbReference type="OrthoDB" id="9808779at2"/>
<dbReference type="PANTHER" id="PTHR10091">
    <property type="entry name" value="ALDOSE-1-EPIMERASE"/>
    <property type="match status" value="1"/>
</dbReference>
<reference evidence="4 5" key="1">
    <citation type="submission" date="2019-05" db="EMBL/GenBank/DDBJ databases">
        <title>Algicella ahnfeltiae gen. nov., sp. nov., a novel marine bacterium of the family Flavobacteriaceae isolated from a red alga.</title>
        <authorList>
            <person name="Nedashkovskaya O.I."/>
            <person name="Kukhlevskiy A.D."/>
            <person name="Kim S.-G."/>
            <person name="Zhukova N.V."/>
            <person name="Mikhailov V.V."/>
        </authorList>
    </citation>
    <scope>NUCLEOTIDE SEQUENCE [LARGE SCALE GENOMIC DNA]</scope>
    <source>
        <strain evidence="4 5">10Alg115</strain>
    </source>
</reference>
<evidence type="ECO:0000256" key="3">
    <source>
        <dbReference type="ARBA" id="ARBA00022837"/>
    </source>
</evidence>
<protein>
    <submittedName>
        <fullName evidence="4">Aldose 1-epimerase</fullName>
    </submittedName>
</protein>
<keyword evidence="5" id="KW-1185">Reference proteome</keyword>
<dbReference type="AlphaFoldDB" id="A0A5B7U0B8"/>
<dbReference type="GO" id="GO:0033499">
    <property type="term" value="P:galactose catabolic process via UDP-galactose, Leloir pathway"/>
    <property type="evidence" value="ECO:0007669"/>
    <property type="project" value="TreeGrafter"/>
</dbReference>
<organism evidence="4 5">
    <name type="scientific">Aureibaculum algae</name>
    <dbReference type="NCBI Taxonomy" id="2584122"/>
    <lineage>
        <taxon>Bacteria</taxon>
        <taxon>Pseudomonadati</taxon>
        <taxon>Bacteroidota</taxon>
        <taxon>Flavobacteriia</taxon>
        <taxon>Flavobacteriales</taxon>
        <taxon>Flavobacteriaceae</taxon>
        <taxon>Aureibaculum</taxon>
    </lineage>
</organism>
<gene>
    <name evidence="4" type="ORF">FF125_18675</name>
</gene>
<dbReference type="KEGG" id="fbe:FF125_18675"/>
<dbReference type="RefSeq" id="WP_138951335.1">
    <property type="nucleotide sequence ID" value="NZ_CP040749.1"/>
</dbReference>
<comment type="subunit">
    <text evidence="2">Monomer.</text>
</comment>
<evidence type="ECO:0000313" key="5">
    <source>
        <dbReference type="Proteomes" id="UP000306229"/>
    </source>
</evidence>
<evidence type="ECO:0000256" key="1">
    <source>
        <dbReference type="ARBA" id="ARBA00001913"/>
    </source>
</evidence>
<proteinExistence type="predicted"/>
<dbReference type="InterPro" id="IPR011013">
    <property type="entry name" value="Gal_mutarotase_sf_dom"/>
</dbReference>
<evidence type="ECO:0000313" key="4">
    <source>
        <dbReference type="EMBL" id="QCX40372.1"/>
    </source>
</evidence>
<name>A0A5B7U0B8_9FLAO</name>
<dbReference type="Gene3D" id="2.70.98.10">
    <property type="match status" value="1"/>
</dbReference>
<evidence type="ECO:0000256" key="2">
    <source>
        <dbReference type="ARBA" id="ARBA00011245"/>
    </source>
</evidence>
<dbReference type="CDD" id="cd01081">
    <property type="entry name" value="Aldose_epim"/>
    <property type="match status" value="1"/>
</dbReference>
<dbReference type="PANTHER" id="PTHR10091:SF0">
    <property type="entry name" value="GALACTOSE MUTAROTASE"/>
    <property type="match status" value="1"/>
</dbReference>
<dbReference type="GO" id="GO:0006006">
    <property type="term" value="P:glucose metabolic process"/>
    <property type="evidence" value="ECO:0007669"/>
    <property type="project" value="TreeGrafter"/>
</dbReference>
<dbReference type="InterPro" id="IPR014718">
    <property type="entry name" value="GH-type_carb-bd"/>
</dbReference>
<dbReference type="EMBL" id="CP040749">
    <property type="protein sequence ID" value="QCX40372.1"/>
    <property type="molecule type" value="Genomic_DNA"/>
</dbReference>
<dbReference type="Pfam" id="PF01263">
    <property type="entry name" value="Aldose_epim"/>
    <property type="match status" value="1"/>
</dbReference>
<keyword evidence="3" id="KW-0106">Calcium</keyword>
<dbReference type="Proteomes" id="UP000306229">
    <property type="component" value="Chromosome"/>
</dbReference>
<dbReference type="InterPro" id="IPR008183">
    <property type="entry name" value="Aldose_1/G6P_1-epimerase"/>
</dbReference>
<dbReference type="GO" id="GO:0030246">
    <property type="term" value="F:carbohydrate binding"/>
    <property type="evidence" value="ECO:0007669"/>
    <property type="project" value="InterPro"/>
</dbReference>
<accession>A0A5B7U0B8</accession>
<dbReference type="GO" id="GO:0004034">
    <property type="term" value="F:aldose 1-epimerase activity"/>
    <property type="evidence" value="ECO:0007669"/>
    <property type="project" value="TreeGrafter"/>
</dbReference>